<proteinExistence type="predicted"/>
<name>A0A448XQV6_9PLAT</name>
<dbReference type="EMBL" id="CAAALY010275789">
    <property type="protein sequence ID" value="VEL42677.1"/>
    <property type="molecule type" value="Genomic_DNA"/>
</dbReference>
<keyword evidence="2" id="KW-1185">Reference proteome</keyword>
<reference evidence="1" key="1">
    <citation type="submission" date="2018-11" db="EMBL/GenBank/DDBJ databases">
        <authorList>
            <consortium name="Pathogen Informatics"/>
        </authorList>
    </citation>
    <scope>NUCLEOTIDE SEQUENCE</scope>
</reference>
<sequence length="151" mass="16639">MTAGPSSTQPDFLANKNSHAISAAQKPSVVPTVLGGFDLEQAWRQGLRNVGTPLISGHTCSETERKLRLRHPLISDYFCPVSIARDGEQIKPVASGRLKNEHLSAAFQTAGRQAFFAYPNGGQIDTQVSQTLYTSYLNTVYNIYIYMDMDI</sequence>
<evidence type="ECO:0000313" key="1">
    <source>
        <dbReference type="EMBL" id="VEL42677.1"/>
    </source>
</evidence>
<comment type="caution">
    <text evidence="1">The sequence shown here is derived from an EMBL/GenBank/DDBJ whole genome shotgun (WGS) entry which is preliminary data.</text>
</comment>
<accession>A0A448XQV6</accession>
<dbReference type="Proteomes" id="UP000784294">
    <property type="component" value="Unassembled WGS sequence"/>
</dbReference>
<dbReference type="AlphaFoldDB" id="A0A448XQV6"/>
<protein>
    <submittedName>
        <fullName evidence="1">Uncharacterized protein</fullName>
    </submittedName>
</protein>
<gene>
    <name evidence="1" type="ORF">PXEA_LOCUS36117</name>
</gene>
<organism evidence="1 2">
    <name type="scientific">Protopolystoma xenopodis</name>
    <dbReference type="NCBI Taxonomy" id="117903"/>
    <lineage>
        <taxon>Eukaryota</taxon>
        <taxon>Metazoa</taxon>
        <taxon>Spiralia</taxon>
        <taxon>Lophotrochozoa</taxon>
        <taxon>Platyhelminthes</taxon>
        <taxon>Monogenea</taxon>
        <taxon>Polyopisthocotylea</taxon>
        <taxon>Polystomatidea</taxon>
        <taxon>Polystomatidae</taxon>
        <taxon>Protopolystoma</taxon>
    </lineage>
</organism>
<evidence type="ECO:0000313" key="2">
    <source>
        <dbReference type="Proteomes" id="UP000784294"/>
    </source>
</evidence>